<dbReference type="InterPro" id="IPR003538">
    <property type="entry name" value="TonB"/>
</dbReference>
<dbReference type="GO" id="GO:0031992">
    <property type="term" value="F:energy transducer activity"/>
    <property type="evidence" value="ECO:0007669"/>
    <property type="project" value="InterPro"/>
</dbReference>
<dbReference type="OrthoDB" id="9792439at2"/>
<dbReference type="Pfam" id="PF03544">
    <property type="entry name" value="TonB_C"/>
    <property type="match status" value="1"/>
</dbReference>
<evidence type="ECO:0000256" key="2">
    <source>
        <dbReference type="ARBA" id="ARBA00006555"/>
    </source>
</evidence>
<comment type="function">
    <text evidence="10">Interacts with outer membrane receptor proteins that carry out high-affinity binding and energy dependent uptake into the periplasmic space of specific substrates. It could act to transduce energy from the cytoplasmic membrane to specific energy-requiring processes in the outer membrane, resulting in the release into the periplasm of ligands bound by these outer membrane proteins.</text>
</comment>
<comment type="caution">
    <text evidence="13">The sequence shown here is derived from an EMBL/GenBank/DDBJ whole genome shotgun (WGS) entry which is preliminary data.</text>
</comment>
<keyword evidence="8" id="KW-1133">Transmembrane helix</keyword>
<evidence type="ECO:0000256" key="7">
    <source>
        <dbReference type="ARBA" id="ARBA00022927"/>
    </source>
</evidence>
<keyword evidence="3 10" id="KW-0813">Transport</keyword>
<dbReference type="Gene3D" id="3.30.1150.10">
    <property type="match status" value="1"/>
</dbReference>
<feature type="domain" description="TonB C-terminal" evidence="12">
    <location>
        <begin position="177"/>
        <end position="268"/>
    </location>
</feature>
<dbReference type="GO" id="GO:0015891">
    <property type="term" value="P:siderophore transport"/>
    <property type="evidence" value="ECO:0007669"/>
    <property type="project" value="InterPro"/>
</dbReference>
<evidence type="ECO:0000313" key="14">
    <source>
        <dbReference type="Proteomes" id="UP000241193"/>
    </source>
</evidence>
<dbReference type="PANTHER" id="PTHR33446">
    <property type="entry name" value="PROTEIN TONB-RELATED"/>
    <property type="match status" value="1"/>
</dbReference>
<keyword evidence="5 10" id="KW-0997">Cell inner membrane</keyword>
<dbReference type="GO" id="GO:0015031">
    <property type="term" value="P:protein transport"/>
    <property type="evidence" value="ECO:0007669"/>
    <property type="project" value="UniProtKB-UniRule"/>
</dbReference>
<evidence type="ECO:0000256" key="4">
    <source>
        <dbReference type="ARBA" id="ARBA00022475"/>
    </source>
</evidence>
<keyword evidence="4 10" id="KW-1003">Cell membrane</keyword>
<dbReference type="Proteomes" id="UP000241193">
    <property type="component" value="Unassembled WGS sequence"/>
</dbReference>
<dbReference type="InterPro" id="IPR051045">
    <property type="entry name" value="TonB-dependent_transducer"/>
</dbReference>
<evidence type="ECO:0000256" key="9">
    <source>
        <dbReference type="ARBA" id="ARBA00023136"/>
    </source>
</evidence>
<evidence type="ECO:0000256" key="8">
    <source>
        <dbReference type="ARBA" id="ARBA00022989"/>
    </source>
</evidence>
<comment type="subcellular location">
    <subcellularLocation>
        <location evidence="1 10">Cell inner membrane</location>
        <topology evidence="1 10">Single-pass membrane protein</topology>
        <orientation evidence="1 10">Periplasmic side</orientation>
    </subcellularLocation>
</comment>
<feature type="compositionally biased region" description="Low complexity" evidence="11">
    <location>
        <begin position="143"/>
        <end position="163"/>
    </location>
</feature>
<evidence type="ECO:0000256" key="5">
    <source>
        <dbReference type="ARBA" id="ARBA00022519"/>
    </source>
</evidence>
<dbReference type="PANTHER" id="PTHR33446:SF2">
    <property type="entry name" value="PROTEIN TONB"/>
    <property type="match status" value="1"/>
</dbReference>
<keyword evidence="6" id="KW-0812">Transmembrane</keyword>
<evidence type="ECO:0000256" key="11">
    <source>
        <dbReference type="SAM" id="MobiDB-lite"/>
    </source>
</evidence>
<dbReference type="InterPro" id="IPR006260">
    <property type="entry name" value="TonB/TolA_C"/>
</dbReference>
<dbReference type="PROSITE" id="PS52015">
    <property type="entry name" value="TONB_CTD"/>
    <property type="match status" value="1"/>
</dbReference>
<gene>
    <name evidence="13" type="ORF">C8261_03490</name>
</gene>
<protein>
    <recommendedName>
        <fullName evidence="10">Protein TonB</fullName>
    </recommendedName>
</protein>
<dbReference type="AlphaFoldDB" id="A0A2T4IJ02"/>
<evidence type="ECO:0000256" key="6">
    <source>
        <dbReference type="ARBA" id="ARBA00022692"/>
    </source>
</evidence>
<evidence type="ECO:0000256" key="1">
    <source>
        <dbReference type="ARBA" id="ARBA00004383"/>
    </source>
</evidence>
<dbReference type="GO" id="GO:0098797">
    <property type="term" value="C:plasma membrane protein complex"/>
    <property type="evidence" value="ECO:0007669"/>
    <property type="project" value="TreeGrafter"/>
</dbReference>
<dbReference type="GO" id="GO:0055085">
    <property type="term" value="P:transmembrane transport"/>
    <property type="evidence" value="ECO:0007669"/>
    <property type="project" value="InterPro"/>
</dbReference>
<dbReference type="GO" id="GO:0030288">
    <property type="term" value="C:outer membrane-bounded periplasmic space"/>
    <property type="evidence" value="ECO:0007669"/>
    <property type="project" value="InterPro"/>
</dbReference>
<dbReference type="InterPro" id="IPR037682">
    <property type="entry name" value="TonB_C"/>
</dbReference>
<proteinExistence type="inferred from homology"/>
<dbReference type="SUPFAM" id="SSF74653">
    <property type="entry name" value="TolA/TonB C-terminal domain"/>
    <property type="match status" value="1"/>
</dbReference>
<organism evidence="13 14">
    <name type="scientific">Pseudothauera lacus</name>
    <dbReference type="NCBI Taxonomy" id="2136175"/>
    <lineage>
        <taxon>Bacteria</taxon>
        <taxon>Pseudomonadati</taxon>
        <taxon>Pseudomonadota</taxon>
        <taxon>Betaproteobacteria</taxon>
        <taxon>Rhodocyclales</taxon>
        <taxon>Zoogloeaceae</taxon>
        <taxon>Pseudothauera</taxon>
    </lineage>
</organism>
<dbReference type="NCBIfam" id="TIGR01352">
    <property type="entry name" value="tonB_Cterm"/>
    <property type="match status" value="1"/>
</dbReference>
<evidence type="ECO:0000259" key="12">
    <source>
        <dbReference type="PROSITE" id="PS52015"/>
    </source>
</evidence>
<keyword evidence="9" id="KW-0472">Membrane</keyword>
<reference evidence="13 14" key="2">
    <citation type="submission" date="2018-04" db="EMBL/GenBank/DDBJ databases">
        <title>Thauera lacus sp. nov., isolated from an saline lake in Inner Mongolia, China.</title>
        <authorList>
            <person name="Liang Q.-Y."/>
        </authorList>
    </citation>
    <scope>NUCLEOTIDE SEQUENCE [LARGE SCALE GENOMIC DNA]</scope>
    <source>
        <strain evidence="13 14">D20</strain>
    </source>
</reference>
<name>A0A2T4IJ02_9RHOO</name>
<dbReference type="EMBL" id="PZKC01000002">
    <property type="protein sequence ID" value="PTD97751.1"/>
    <property type="molecule type" value="Genomic_DNA"/>
</dbReference>
<comment type="similarity">
    <text evidence="2 10">Belongs to the TonB family.</text>
</comment>
<evidence type="ECO:0000313" key="13">
    <source>
        <dbReference type="EMBL" id="PTD97751.1"/>
    </source>
</evidence>
<keyword evidence="7 10" id="KW-0653">Protein transport</keyword>
<feature type="region of interest" description="Disordered" evidence="11">
    <location>
        <begin position="90"/>
        <end position="169"/>
    </location>
</feature>
<keyword evidence="10" id="KW-0735">Signal-anchor</keyword>
<feature type="compositionally biased region" description="Pro residues" evidence="11">
    <location>
        <begin position="90"/>
        <end position="124"/>
    </location>
</feature>
<feature type="compositionally biased region" description="Acidic residues" evidence="11">
    <location>
        <begin position="132"/>
        <end position="142"/>
    </location>
</feature>
<dbReference type="PRINTS" id="PR01374">
    <property type="entry name" value="TONBPROTEIN"/>
</dbReference>
<keyword evidence="14" id="KW-1185">Reference proteome</keyword>
<dbReference type="RefSeq" id="WP_107492271.1">
    <property type="nucleotide sequence ID" value="NZ_PZKC01000002.1"/>
</dbReference>
<evidence type="ECO:0000256" key="3">
    <source>
        <dbReference type="ARBA" id="ARBA00022448"/>
    </source>
</evidence>
<sequence length="268" mass="27990">MSAASPALAGSGWFAAPAQVPTRRAAPAALRPAQRRAHRLGRGAALAVVLGAHIGGIYALTQMDWEAVRIAEMPMQVALIAAPVVSPPAALPPAPPPPQPEVRPQPRPQPPRPRPVAQPRPQPAPTAITTETVEEPPAEAAEEAAPAAIDSAAAPVSAPATAPLTGQPSEGVATLTEARFDADYLNNPAPAYPALSRRMREEGRVMLRVRVSAGGQPEQVDLSASSGSGRLDNAAREAVRRWRFVPAKRGGQAVESWVLVPVVFKLEG</sequence>
<reference evidence="13 14" key="1">
    <citation type="submission" date="2018-03" db="EMBL/GenBank/DDBJ databases">
        <authorList>
            <person name="Keele B.F."/>
        </authorList>
    </citation>
    <scope>NUCLEOTIDE SEQUENCE [LARGE SCALE GENOMIC DNA]</scope>
    <source>
        <strain evidence="13 14">D20</strain>
    </source>
</reference>
<evidence type="ECO:0000256" key="10">
    <source>
        <dbReference type="RuleBase" id="RU362123"/>
    </source>
</evidence>
<accession>A0A2T4IJ02</accession>